<comment type="caution">
    <text evidence="2">The sequence shown here is derived from an EMBL/GenBank/DDBJ whole genome shotgun (WGS) entry which is preliminary data.</text>
</comment>
<name>K2NWW6_9LACT</name>
<gene>
    <name evidence="2" type="ORF">C426_0587</name>
</gene>
<evidence type="ECO:0000313" key="2">
    <source>
        <dbReference type="EMBL" id="EKF52023.1"/>
    </source>
</evidence>
<keyword evidence="1" id="KW-1133">Transmembrane helix</keyword>
<dbReference type="EMBL" id="AMQS01000006">
    <property type="protein sequence ID" value="EKF52023.1"/>
    <property type="molecule type" value="Genomic_DNA"/>
</dbReference>
<protein>
    <submittedName>
        <fullName evidence="2">Uncharacterized protein</fullName>
    </submittedName>
</protein>
<keyword evidence="1" id="KW-0472">Membrane</keyword>
<dbReference type="Proteomes" id="UP000006787">
    <property type="component" value="Unassembled WGS sequence"/>
</dbReference>
<feature type="transmembrane region" description="Helical" evidence="1">
    <location>
        <begin position="12"/>
        <end position="29"/>
    </location>
</feature>
<sequence length="174" mass="20505">MNFTIDNKVNLAFGLSLLVFFYTILKDIYNLYRARFKMEANIVEWIKQHDQPTNTDITMMRIQLINKSNAPIIVSHIDLIDKDKRLMRASDYSHIMFFRKINEEEYKEAIKTSQFPVTIAPHSGENLCLFLKGENGQTNFIQKKTQIILYTDKGRRALPPKRVETQEQNIHFFS</sequence>
<accession>K2NWW6</accession>
<dbReference type="AlphaFoldDB" id="K2NWW6"/>
<proteinExistence type="predicted"/>
<evidence type="ECO:0000256" key="1">
    <source>
        <dbReference type="SAM" id="Phobius"/>
    </source>
</evidence>
<keyword evidence="1" id="KW-0812">Transmembrane</keyword>
<dbReference type="RefSeq" id="WP_003134874.1">
    <property type="nucleotide sequence ID" value="NZ_AMQS01000006.1"/>
</dbReference>
<dbReference type="PATRIC" id="fig|1231377.3.peg.588"/>
<evidence type="ECO:0000313" key="3">
    <source>
        <dbReference type="Proteomes" id="UP000006787"/>
    </source>
</evidence>
<reference evidence="2 3" key="1">
    <citation type="journal article" date="2012" name="J. Bacteriol.">
        <title>Genome Sequence of the Bacteriocin-Producing Strain Lactococcus garvieae DCC43.</title>
        <authorList>
            <person name="Gabrielsen C."/>
            <person name="Brede D.A."/>
            <person name="Hernandez P.E."/>
            <person name="Nes I.F."/>
            <person name="Diep D.B."/>
        </authorList>
    </citation>
    <scope>NUCLEOTIDE SEQUENCE [LARGE SCALE GENOMIC DNA]</scope>
    <source>
        <strain evidence="2 3">DCC43</strain>
    </source>
</reference>
<organism evidence="2 3">
    <name type="scientific">Lactococcus garvieae DCC43</name>
    <dbReference type="NCBI Taxonomy" id="1231377"/>
    <lineage>
        <taxon>Bacteria</taxon>
        <taxon>Bacillati</taxon>
        <taxon>Bacillota</taxon>
        <taxon>Bacilli</taxon>
        <taxon>Lactobacillales</taxon>
        <taxon>Streptococcaceae</taxon>
        <taxon>Lactococcus</taxon>
    </lineage>
</organism>